<reference evidence="1 2" key="1">
    <citation type="submission" date="2016-10" db="EMBL/GenBank/DDBJ databases">
        <authorList>
            <person name="de Groot N.N."/>
        </authorList>
    </citation>
    <scope>NUCLEOTIDE SEQUENCE [LARGE SCALE GENOMIC DNA]</scope>
    <source>
        <strain evidence="1 2">CPCC 201354</strain>
    </source>
</reference>
<dbReference type="EMBL" id="FNCN01000002">
    <property type="protein sequence ID" value="SDG13655.1"/>
    <property type="molecule type" value="Genomic_DNA"/>
</dbReference>
<protein>
    <submittedName>
        <fullName evidence="1">Uncharacterized protein</fullName>
    </submittedName>
</protein>
<sequence length="37" mass="4100">MYVCVMTDMPELGPVLPRLVVSVHHPPLPDTSVRVDV</sequence>
<dbReference type="AlphaFoldDB" id="A0A1G7RSF9"/>
<evidence type="ECO:0000313" key="1">
    <source>
        <dbReference type="EMBL" id="SDG13655.1"/>
    </source>
</evidence>
<accession>A0A1G7RSF9</accession>
<dbReference type="Proteomes" id="UP000198923">
    <property type="component" value="Unassembled WGS sequence"/>
</dbReference>
<dbReference type="STRING" id="504805.SAMN05421505_10222"/>
<name>A0A1G7RSF9_9ACTN</name>
<keyword evidence="2" id="KW-1185">Reference proteome</keyword>
<organism evidence="1 2">
    <name type="scientific">Sinosporangium album</name>
    <dbReference type="NCBI Taxonomy" id="504805"/>
    <lineage>
        <taxon>Bacteria</taxon>
        <taxon>Bacillati</taxon>
        <taxon>Actinomycetota</taxon>
        <taxon>Actinomycetes</taxon>
        <taxon>Streptosporangiales</taxon>
        <taxon>Streptosporangiaceae</taxon>
        <taxon>Sinosporangium</taxon>
    </lineage>
</organism>
<evidence type="ECO:0000313" key="2">
    <source>
        <dbReference type="Proteomes" id="UP000198923"/>
    </source>
</evidence>
<gene>
    <name evidence="1" type="ORF">SAMN05421505_10222</name>
</gene>
<proteinExistence type="predicted"/>